<evidence type="ECO:0000259" key="1">
    <source>
        <dbReference type="Pfam" id="PF01526"/>
    </source>
</evidence>
<dbReference type="Pfam" id="PF01526">
    <property type="entry name" value="DDE_Tnp_Tn3"/>
    <property type="match status" value="1"/>
</dbReference>
<sequence>MCLAFRELGRVERTLFLLQYISQPQTRQAIRAETTKIESFNDFFDWITFGGPVIKSGDPVEQEKQLKYASLVANAIMLSNVADLSAAITDMASDGHHVTPELAAAISPYIRKHIRRFGKYDLDMDDRPGPLVPQDLPFEIPL</sequence>
<dbReference type="InterPro" id="IPR002513">
    <property type="entry name" value="Tn3_Tnp_DDE_dom"/>
</dbReference>
<feature type="domain" description="Tn3 transposase DDE" evidence="1">
    <location>
        <begin position="3"/>
        <end position="120"/>
    </location>
</feature>
<dbReference type="GO" id="GO:0006313">
    <property type="term" value="P:DNA transposition"/>
    <property type="evidence" value="ECO:0007669"/>
    <property type="project" value="InterPro"/>
</dbReference>
<accession>A0A1L3ZNZ0</accession>
<protein>
    <recommendedName>
        <fullName evidence="1">Tn3 transposase DDE domain-containing protein</fullName>
    </recommendedName>
</protein>
<organism evidence="2 3">
    <name type="scientific">Rhizobium leguminosarum</name>
    <dbReference type="NCBI Taxonomy" id="384"/>
    <lineage>
        <taxon>Bacteria</taxon>
        <taxon>Pseudomonadati</taxon>
        <taxon>Pseudomonadota</taxon>
        <taxon>Alphaproteobacteria</taxon>
        <taxon>Hyphomicrobiales</taxon>
        <taxon>Rhizobiaceae</taxon>
        <taxon>Rhizobium/Agrobacterium group</taxon>
        <taxon>Rhizobium</taxon>
    </lineage>
</organism>
<name>A0A1L3ZNZ0_RHILE</name>
<dbReference type="AlphaFoldDB" id="A0A1L3ZNZ0"/>
<proteinExistence type="predicted"/>
<gene>
    <name evidence="2" type="ORF">BMW22_38820</name>
</gene>
<dbReference type="GO" id="GO:0004803">
    <property type="term" value="F:transposase activity"/>
    <property type="evidence" value="ECO:0007669"/>
    <property type="project" value="InterPro"/>
</dbReference>
<keyword evidence="2" id="KW-0614">Plasmid</keyword>
<geneLocation type="plasmid" evidence="2 3">
    <name>unnamed6</name>
</geneLocation>
<dbReference type="EMBL" id="CP018234">
    <property type="protein sequence ID" value="API57356.1"/>
    <property type="molecule type" value="Genomic_DNA"/>
</dbReference>
<evidence type="ECO:0000313" key="2">
    <source>
        <dbReference type="EMBL" id="API57356.1"/>
    </source>
</evidence>
<dbReference type="Proteomes" id="UP000183050">
    <property type="component" value="Plasmid unnamed6"/>
</dbReference>
<reference evidence="2 3" key="1">
    <citation type="submission" date="2016-11" db="EMBL/GenBank/DDBJ databases">
        <title>Rhizobium leguminosarum bv. viciae strain Vaf12 isolated from Vavilovia formosa root nodules from Russia, Dagestan.</title>
        <authorList>
            <person name="Kimeklis A."/>
        </authorList>
    </citation>
    <scope>NUCLEOTIDE SEQUENCE [LARGE SCALE GENOMIC DNA]</scope>
    <source>
        <strain evidence="2 3">Vaf-108</strain>
        <plasmid evidence="3">Plasmid unnamed6</plasmid>
    </source>
</reference>
<evidence type="ECO:0000313" key="3">
    <source>
        <dbReference type="Proteomes" id="UP000183050"/>
    </source>
</evidence>